<dbReference type="Proteomes" id="UP000837857">
    <property type="component" value="Chromosome 25"/>
</dbReference>
<sequence length="44" mass="5341">MATITLTNTTYRPLLLTRQQRVFHRTKWTKFSFRPTSKKEKTLN</sequence>
<evidence type="ECO:0000313" key="1">
    <source>
        <dbReference type="EMBL" id="CAH2058525.1"/>
    </source>
</evidence>
<reference evidence="1" key="1">
    <citation type="submission" date="2022-03" db="EMBL/GenBank/DDBJ databases">
        <authorList>
            <person name="Martin H S."/>
        </authorList>
    </citation>
    <scope>NUCLEOTIDE SEQUENCE</scope>
</reference>
<dbReference type="EMBL" id="OW152837">
    <property type="protein sequence ID" value="CAH2058525.1"/>
    <property type="molecule type" value="Genomic_DNA"/>
</dbReference>
<keyword evidence="2" id="KW-1185">Reference proteome</keyword>
<name>A0ABN8IJ59_9NEOP</name>
<evidence type="ECO:0008006" key="3">
    <source>
        <dbReference type="Google" id="ProtNLM"/>
    </source>
</evidence>
<protein>
    <recommendedName>
        <fullName evidence="3">Ribosomal protein L32</fullName>
    </recommendedName>
</protein>
<accession>A0ABN8IJ59</accession>
<gene>
    <name evidence="1" type="ORF">IPOD504_LOCUS10630</name>
</gene>
<organism evidence="1 2">
    <name type="scientific">Iphiclides podalirius</name>
    <name type="common">scarce swallowtail</name>
    <dbReference type="NCBI Taxonomy" id="110791"/>
    <lineage>
        <taxon>Eukaryota</taxon>
        <taxon>Metazoa</taxon>
        <taxon>Ecdysozoa</taxon>
        <taxon>Arthropoda</taxon>
        <taxon>Hexapoda</taxon>
        <taxon>Insecta</taxon>
        <taxon>Pterygota</taxon>
        <taxon>Neoptera</taxon>
        <taxon>Endopterygota</taxon>
        <taxon>Lepidoptera</taxon>
        <taxon>Glossata</taxon>
        <taxon>Ditrysia</taxon>
        <taxon>Papilionoidea</taxon>
        <taxon>Papilionidae</taxon>
        <taxon>Papilioninae</taxon>
        <taxon>Iphiclides</taxon>
    </lineage>
</organism>
<feature type="non-terminal residue" evidence="1">
    <location>
        <position position="44"/>
    </location>
</feature>
<evidence type="ECO:0000313" key="2">
    <source>
        <dbReference type="Proteomes" id="UP000837857"/>
    </source>
</evidence>
<proteinExistence type="predicted"/>